<dbReference type="PANTHER" id="PTHR21180:SF32">
    <property type="entry name" value="ENDONUCLEASE_EXONUCLEASE_PHOSPHATASE FAMILY DOMAIN-CONTAINING PROTEIN 1"/>
    <property type="match status" value="1"/>
</dbReference>
<feature type="region of interest" description="Disordered" evidence="2">
    <location>
        <begin position="216"/>
        <end position="241"/>
    </location>
</feature>
<feature type="compositionally biased region" description="Polar residues" evidence="2">
    <location>
        <begin position="216"/>
        <end position="236"/>
    </location>
</feature>
<gene>
    <name evidence="4" type="ORF">Bpfe_025579</name>
</gene>
<evidence type="ECO:0000259" key="3">
    <source>
        <dbReference type="SMART" id="SM00278"/>
    </source>
</evidence>
<dbReference type="GO" id="GO:0004519">
    <property type="term" value="F:endonuclease activity"/>
    <property type="evidence" value="ECO:0007669"/>
    <property type="project" value="UniProtKB-KW"/>
</dbReference>
<feature type="domain" description="Helix-hairpin-helix DNA-binding motif class 1" evidence="3">
    <location>
        <begin position="63"/>
        <end position="82"/>
    </location>
</feature>
<reference evidence="4" key="2">
    <citation type="submission" date="2023-04" db="EMBL/GenBank/DDBJ databases">
        <authorList>
            <person name="Bu L."/>
            <person name="Lu L."/>
            <person name="Laidemitt M.R."/>
            <person name="Zhang S.M."/>
            <person name="Mutuku M."/>
            <person name="Mkoji G."/>
            <person name="Steinauer M."/>
            <person name="Loker E.S."/>
        </authorList>
    </citation>
    <scope>NUCLEOTIDE SEQUENCE</scope>
    <source>
        <strain evidence="4">KasaAsao</strain>
        <tissue evidence="4">Whole Snail</tissue>
    </source>
</reference>
<keyword evidence="4" id="KW-0378">Hydrolase</keyword>
<keyword evidence="4" id="KW-0255">Endonuclease</keyword>
<protein>
    <recommendedName>
        <fullName evidence="1">Endonuclease/exonuclease/phosphatase family domain-containing protein 1</fullName>
    </recommendedName>
</protein>
<dbReference type="EMBL" id="JASAOG010000188">
    <property type="protein sequence ID" value="KAK0045001.1"/>
    <property type="molecule type" value="Genomic_DNA"/>
</dbReference>
<proteinExistence type="predicted"/>
<dbReference type="Gene3D" id="3.60.10.10">
    <property type="entry name" value="Endonuclease/exonuclease/phosphatase"/>
    <property type="match status" value="1"/>
</dbReference>
<feature type="domain" description="Helix-hairpin-helix DNA-binding motif class 1" evidence="3">
    <location>
        <begin position="93"/>
        <end position="112"/>
    </location>
</feature>
<dbReference type="SUPFAM" id="SSF56219">
    <property type="entry name" value="DNase I-like"/>
    <property type="match status" value="1"/>
</dbReference>
<dbReference type="Proteomes" id="UP001233172">
    <property type="component" value="Unassembled WGS sequence"/>
</dbReference>
<evidence type="ECO:0000313" key="4">
    <source>
        <dbReference type="EMBL" id="KAK0045001.1"/>
    </source>
</evidence>
<dbReference type="InterPro" id="IPR051675">
    <property type="entry name" value="Endo/Exo/Phosphatase_dom_1"/>
</dbReference>
<dbReference type="GO" id="GO:0006281">
    <property type="term" value="P:DNA repair"/>
    <property type="evidence" value="ECO:0007669"/>
    <property type="project" value="InterPro"/>
</dbReference>
<dbReference type="CDD" id="cd10283">
    <property type="entry name" value="MnuA_DNase1-like"/>
    <property type="match status" value="1"/>
</dbReference>
<dbReference type="Gene3D" id="1.10.150.280">
    <property type="entry name" value="AF1531-like domain"/>
    <property type="match status" value="2"/>
</dbReference>
<dbReference type="InterPro" id="IPR010994">
    <property type="entry name" value="RuvA_2-like"/>
</dbReference>
<evidence type="ECO:0000313" key="5">
    <source>
        <dbReference type="Proteomes" id="UP001233172"/>
    </source>
</evidence>
<sequence>MGAVNSCCIPRYRSSDTDISNNTSTPKKKGHHRNLSATFNLSVIDDFNKTQKYLVNINTATEEELMTLPGINRGIAKNIIDYRNHIGGFKCVEDLALTSGVGAAKLAMILDDIYVVPPVLPKSESSNGVVDNSRAQENGLEEPIILASVNSDNVFTLIKVKGIGMTLAKNIVAHREKHGKFKSLEELLKVKGIGPNNLESFKSYLTVETITKPPTVTTSNGVKPNAVSNGKVSNGAQRKDKGDEDYILRSTTSLENLLEILGPLAKVPARPKVDDVTLKHNNRKVFRLASWNLEKFSLEKASNPGVKDVICMTVLENGIGILAVQEVADKKALNEICQELNSPTLPNVKKWSGRRGQWACVLSEATGRMHQGSEYNGFLYDKSQGIELVRSCLVEKEPGKSKSFTRLPFLGIFKVNGKFDCVIVSVHLKATGFNNEDLDRTEKEAGTVSDLVDAIKKTLKGENDIIMVGDFNLKPNASAFKELQNKGYINCIPEDAYTNISNNNPAGNKSYDNIWISQETQQVFTGFSNVIREGLTSTWIPNGWTWGGVVSDHCPVYAQFYSNVDLDNGDITADQVKFSISGNS</sequence>
<dbReference type="SMART" id="SM00278">
    <property type="entry name" value="HhH1"/>
    <property type="match status" value="4"/>
</dbReference>
<comment type="caution">
    <text evidence="4">The sequence shown here is derived from an EMBL/GenBank/DDBJ whole genome shotgun (WGS) entry which is preliminary data.</text>
</comment>
<keyword evidence="4" id="KW-0540">Nuclease</keyword>
<reference evidence="4" key="1">
    <citation type="journal article" date="2023" name="PLoS Negl. Trop. Dis.">
        <title>A genome sequence for Biomphalaria pfeifferi, the major vector snail for the human-infecting parasite Schistosoma mansoni.</title>
        <authorList>
            <person name="Bu L."/>
            <person name="Lu L."/>
            <person name="Laidemitt M.R."/>
            <person name="Zhang S.M."/>
            <person name="Mutuku M."/>
            <person name="Mkoji G."/>
            <person name="Steinauer M."/>
            <person name="Loker E.S."/>
        </authorList>
    </citation>
    <scope>NUCLEOTIDE SEQUENCE</scope>
    <source>
        <strain evidence="4">KasaAsao</strain>
    </source>
</reference>
<feature type="domain" description="Helix-hairpin-helix DNA-binding motif class 1" evidence="3">
    <location>
        <begin position="155"/>
        <end position="174"/>
    </location>
</feature>
<dbReference type="PANTHER" id="PTHR21180">
    <property type="entry name" value="ENDONUCLEASE/EXONUCLEASE/PHOSPHATASE FAMILY DOMAIN-CONTAINING PROTEIN 1"/>
    <property type="match status" value="1"/>
</dbReference>
<feature type="domain" description="Helix-hairpin-helix DNA-binding motif class 1" evidence="3">
    <location>
        <begin position="185"/>
        <end position="204"/>
    </location>
</feature>
<keyword evidence="5" id="KW-1185">Reference proteome</keyword>
<name>A0AAD8AZ52_BIOPF</name>
<accession>A0AAD8AZ52</accession>
<dbReference type="InterPro" id="IPR036691">
    <property type="entry name" value="Endo/exonu/phosph_ase_sf"/>
</dbReference>
<dbReference type="GO" id="GO:0005886">
    <property type="term" value="C:plasma membrane"/>
    <property type="evidence" value="ECO:0007669"/>
    <property type="project" value="TreeGrafter"/>
</dbReference>
<dbReference type="InterPro" id="IPR003583">
    <property type="entry name" value="Hlx-hairpin-Hlx_DNA-bd_motif"/>
</dbReference>
<dbReference type="SUPFAM" id="SSF47781">
    <property type="entry name" value="RuvA domain 2-like"/>
    <property type="match status" value="2"/>
</dbReference>
<evidence type="ECO:0000256" key="2">
    <source>
        <dbReference type="SAM" id="MobiDB-lite"/>
    </source>
</evidence>
<dbReference type="GO" id="GO:0003677">
    <property type="term" value="F:DNA binding"/>
    <property type="evidence" value="ECO:0007669"/>
    <property type="project" value="InterPro"/>
</dbReference>
<dbReference type="Pfam" id="PF12836">
    <property type="entry name" value="HHH_3"/>
    <property type="match status" value="2"/>
</dbReference>
<organism evidence="4 5">
    <name type="scientific">Biomphalaria pfeifferi</name>
    <name type="common">Bloodfluke planorb</name>
    <name type="synonym">Freshwater snail</name>
    <dbReference type="NCBI Taxonomy" id="112525"/>
    <lineage>
        <taxon>Eukaryota</taxon>
        <taxon>Metazoa</taxon>
        <taxon>Spiralia</taxon>
        <taxon>Lophotrochozoa</taxon>
        <taxon>Mollusca</taxon>
        <taxon>Gastropoda</taxon>
        <taxon>Heterobranchia</taxon>
        <taxon>Euthyneura</taxon>
        <taxon>Panpulmonata</taxon>
        <taxon>Hygrophila</taxon>
        <taxon>Lymnaeoidea</taxon>
        <taxon>Planorbidae</taxon>
        <taxon>Biomphalaria</taxon>
    </lineage>
</organism>
<evidence type="ECO:0000256" key="1">
    <source>
        <dbReference type="ARBA" id="ARBA00015260"/>
    </source>
</evidence>
<dbReference type="AlphaFoldDB" id="A0AAD8AZ52"/>